<organism evidence="2 3">
    <name type="scientific">Acanthamoeba castellanii (strain ATCC 30010 / Neff)</name>
    <dbReference type="NCBI Taxonomy" id="1257118"/>
    <lineage>
        <taxon>Eukaryota</taxon>
        <taxon>Amoebozoa</taxon>
        <taxon>Discosea</taxon>
        <taxon>Longamoebia</taxon>
        <taxon>Centramoebida</taxon>
        <taxon>Acanthamoebidae</taxon>
        <taxon>Acanthamoeba</taxon>
    </lineage>
</organism>
<dbReference type="KEGG" id="acan:ACA1_230510"/>
<name>L8H925_ACACF</name>
<dbReference type="AlphaFoldDB" id="L8H925"/>
<evidence type="ECO:0000313" key="2">
    <source>
        <dbReference type="EMBL" id="ELR21665.1"/>
    </source>
</evidence>
<accession>L8H925</accession>
<feature type="region of interest" description="Disordered" evidence="1">
    <location>
        <begin position="1"/>
        <end position="20"/>
    </location>
</feature>
<dbReference type="EMBL" id="KB007901">
    <property type="protein sequence ID" value="ELR21665.1"/>
    <property type="molecule type" value="Genomic_DNA"/>
</dbReference>
<gene>
    <name evidence="2" type="ORF">ACA1_230510</name>
</gene>
<dbReference type="VEuPathDB" id="AmoebaDB:ACA1_230510"/>
<reference evidence="2 3" key="1">
    <citation type="journal article" date="2013" name="Genome Biol.">
        <title>Genome of Acanthamoeba castellanii highlights extensive lateral gene transfer and early evolution of tyrosine kinase signaling.</title>
        <authorList>
            <person name="Clarke M."/>
            <person name="Lohan A.J."/>
            <person name="Liu B."/>
            <person name="Lagkouvardos I."/>
            <person name="Roy S."/>
            <person name="Zafar N."/>
            <person name="Bertelli C."/>
            <person name="Schilde C."/>
            <person name="Kianianmomeni A."/>
            <person name="Burglin T.R."/>
            <person name="Frech C."/>
            <person name="Turcotte B."/>
            <person name="Kopec K.O."/>
            <person name="Synnott J.M."/>
            <person name="Choo C."/>
            <person name="Paponov I."/>
            <person name="Finkler A."/>
            <person name="Soon Heng Tan C."/>
            <person name="Hutchins A.P."/>
            <person name="Weinmeier T."/>
            <person name="Rattei T."/>
            <person name="Chu J.S."/>
            <person name="Gimenez G."/>
            <person name="Irimia M."/>
            <person name="Rigden D.J."/>
            <person name="Fitzpatrick D.A."/>
            <person name="Lorenzo-Morales J."/>
            <person name="Bateman A."/>
            <person name="Chiu C.H."/>
            <person name="Tang P."/>
            <person name="Hegemann P."/>
            <person name="Fromm H."/>
            <person name="Raoult D."/>
            <person name="Greub G."/>
            <person name="Miranda-Saavedra D."/>
            <person name="Chen N."/>
            <person name="Nash P."/>
            <person name="Ginger M.L."/>
            <person name="Horn M."/>
            <person name="Schaap P."/>
            <person name="Caler L."/>
            <person name="Loftus B."/>
        </authorList>
    </citation>
    <scope>NUCLEOTIDE SEQUENCE [LARGE SCALE GENOMIC DNA]</scope>
    <source>
        <strain evidence="2 3">Neff</strain>
    </source>
</reference>
<proteinExistence type="predicted"/>
<dbReference type="GeneID" id="14922573"/>
<sequence>MSVQTRQKAPTQASGPAFIQKKKTKKKLKQQQAPTTLLRLDWDPALALAGTSRAARDTVLAYHPVTRVVLLELVPLVASAVASVSLQPQAAFAHCDDYIDRRDLRAALALPEESTQPGGPAVEAGDQLDLATKAEVLLDALIQQVSARKHQLHIEQLYWKSLYTGDQVHAVKRVVQENIVVRSYAEREVTTDQAITCILEVKVPTPDATGGHDVFILNIMYWVLGLPTNEYGQRKDRIVRTQAFCRRAGDTTAEPALLFGMATFFVVCGTTKRPPTLPETGHYREDLHLFSEEPLLAPPSIRLDFNHPSCSWEFLTRLTYWVSAWRYQLKLPRAYIVAALKKPESVATISDVERVLPHILRGTGECSRMQIIEASVSCYAKVHLAVPGAKGHLVLIVKLSSQEGGIADRSLLELGAHASTKSLGKRFGLGLDDDPCAWSPVLGGSVRDGRDVVWGLKFLDEVARTYGLPAGESDMVDPEEAHASEAIRIGAILFVCALAAAPQYDVIKEGAATLMLGVDGPSVPFGFRMLPFGRSFLSVPVEESVAHDVHCRFTAVVEGMAKTFGVLAMPGNGDAYEYLDDDDDDLDDSDEDEDDEDDAE</sequence>
<feature type="region of interest" description="Disordered" evidence="1">
    <location>
        <begin position="577"/>
        <end position="600"/>
    </location>
</feature>
<protein>
    <submittedName>
        <fullName evidence="2">Uncharacterized protein</fullName>
    </submittedName>
</protein>
<keyword evidence="3" id="KW-1185">Reference proteome</keyword>
<evidence type="ECO:0000256" key="1">
    <source>
        <dbReference type="SAM" id="MobiDB-lite"/>
    </source>
</evidence>
<evidence type="ECO:0000313" key="3">
    <source>
        <dbReference type="Proteomes" id="UP000011083"/>
    </source>
</evidence>
<feature type="compositionally biased region" description="Polar residues" evidence="1">
    <location>
        <begin position="1"/>
        <end position="14"/>
    </location>
</feature>
<dbReference type="Proteomes" id="UP000011083">
    <property type="component" value="Unassembled WGS sequence"/>
</dbReference>
<dbReference type="RefSeq" id="XP_004346610.1">
    <property type="nucleotide sequence ID" value="XM_004346560.1"/>
</dbReference>